<dbReference type="PANTHER" id="PTHR15822">
    <property type="entry name" value="TRAF AND TNF RECEPTOR-ASSOCIATED PROTEIN"/>
    <property type="match status" value="1"/>
</dbReference>
<gene>
    <name evidence="2" type="ORF">B1P95_00870</name>
</gene>
<dbReference type="InterPro" id="IPR036691">
    <property type="entry name" value="Endo/exonu/phosph_ase_sf"/>
</dbReference>
<dbReference type="PANTHER" id="PTHR15822:SF23">
    <property type="entry name" value="ENDONUCLEASE_EXONUCLEASE_PHOSPHATASE FAMILY PROTEIN"/>
    <property type="match status" value="1"/>
</dbReference>
<dbReference type="CDD" id="cd09079">
    <property type="entry name" value="RgfB-like"/>
    <property type="match status" value="1"/>
</dbReference>
<organism evidence="2 3">
    <name type="scientific">Enterococcus faecium</name>
    <name type="common">Streptococcus faecium</name>
    <dbReference type="NCBI Taxonomy" id="1352"/>
    <lineage>
        <taxon>Bacteria</taxon>
        <taxon>Bacillati</taxon>
        <taxon>Bacillota</taxon>
        <taxon>Bacilli</taxon>
        <taxon>Lactobacillales</taxon>
        <taxon>Enterococcaceae</taxon>
        <taxon>Enterococcus</taxon>
    </lineage>
</organism>
<dbReference type="InterPro" id="IPR005135">
    <property type="entry name" value="Endo/exonuclease/phosphatase"/>
</dbReference>
<protein>
    <submittedName>
        <fullName evidence="2">Hydrolase</fullName>
    </submittedName>
</protein>
<dbReference type="Gene3D" id="3.60.10.10">
    <property type="entry name" value="Endonuclease/exonuclease/phosphatase"/>
    <property type="match status" value="1"/>
</dbReference>
<dbReference type="AlphaFoldDB" id="A0A1S8IU95"/>
<reference evidence="2 3" key="1">
    <citation type="submission" date="2017-02" db="EMBL/GenBank/DDBJ databases">
        <title>Clonality and virulence of isolates of VRE in Hematopoietic Stem Cell Transplanted (HSCT) patients.</title>
        <authorList>
            <person name="Marchi A.P."/>
            <person name="Martins R.C."/>
            <person name="Marie S.K."/>
            <person name="Levin A.S."/>
            <person name="Costa S.F."/>
        </authorList>
    </citation>
    <scope>NUCLEOTIDE SEQUENCE [LARGE SCALE GENOMIC DNA]</scope>
    <source>
        <strain evidence="2 3">LIM1759</strain>
    </source>
</reference>
<name>A0A1S8IU95_ENTFC</name>
<proteinExistence type="predicted"/>
<evidence type="ECO:0000313" key="3">
    <source>
        <dbReference type="Proteomes" id="UP000191171"/>
    </source>
</evidence>
<comment type="caution">
    <text evidence="2">The sequence shown here is derived from an EMBL/GenBank/DDBJ whole genome shotgun (WGS) entry which is preliminary data.</text>
</comment>
<evidence type="ECO:0000256" key="1">
    <source>
        <dbReference type="ARBA" id="ARBA00022801"/>
    </source>
</evidence>
<keyword evidence="1 2" id="KW-0378">Hydrolase</keyword>
<accession>A0A1S8IU95</accession>
<dbReference type="Proteomes" id="UP000191171">
    <property type="component" value="Unassembled WGS sequence"/>
</dbReference>
<dbReference type="EMBL" id="MVGJ01000004">
    <property type="protein sequence ID" value="OOL84056.1"/>
    <property type="molecule type" value="Genomic_DNA"/>
</dbReference>
<dbReference type="Pfam" id="PF03372">
    <property type="entry name" value="Exo_endo_phos"/>
    <property type="match status" value="1"/>
</dbReference>
<dbReference type="SUPFAM" id="SSF56219">
    <property type="entry name" value="DNase I-like"/>
    <property type="match status" value="1"/>
</dbReference>
<evidence type="ECO:0000313" key="2">
    <source>
        <dbReference type="EMBL" id="OOL84056.1"/>
    </source>
</evidence>
<dbReference type="InterPro" id="IPR051547">
    <property type="entry name" value="TDP2-like"/>
</dbReference>
<dbReference type="GO" id="GO:0016787">
    <property type="term" value="F:hydrolase activity"/>
    <property type="evidence" value="ECO:0007669"/>
    <property type="project" value="UniProtKB-KW"/>
</dbReference>
<sequence length="284" mass="33675">MKTRRKPMKFMTLNTHSWLEPEPEKKLQELADKILLEDYEVIALQEINQLLESEEVEPAKLMKFCPVKNQVPIRKDNFAYRLVQLLKEHGKEYFWSWEMSHIGYDKYEEGNALLTKKTLESQVLTVSQFQKKEDYQTRKILIGKTKIDDQDIFVSSCHFSWWTDKKSGFYFEWKNLENYFLETRVPLFFLGDFNNPVDSQGYYTVRESCLLLQDSYVVANEKGKAATVEKKIDGWEQNTEKLRIDFIFVPEGMQVKKYQRIFDGIDSPIISDHYGVEIELDVNE</sequence>